<dbReference type="Proteomes" id="UP000316476">
    <property type="component" value="Unassembled WGS sequence"/>
</dbReference>
<evidence type="ECO:0000313" key="2">
    <source>
        <dbReference type="Proteomes" id="UP000316476"/>
    </source>
</evidence>
<reference evidence="1 2" key="1">
    <citation type="submission" date="2019-02" db="EMBL/GenBank/DDBJ databases">
        <title>Deep-cultivation of Planctomycetes and their phenomic and genomic characterization uncovers novel biology.</title>
        <authorList>
            <person name="Wiegand S."/>
            <person name="Jogler M."/>
            <person name="Boedeker C."/>
            <person name="Pinto D."/>
            <person name="Vollmers J."/>
            <person name="Rivas-Marin E."/>
            <person name="Kohn T."/>
            <person name="Peeters S.H."/>
            <person name="Heuer A."/>
            <person name="Rast P."/>
            <person name="Oberbeckmann S."/>
            <person name="Bunk B."/>
            <person name="Jeske O."/>
            <person name="Meyerdierks A."/>
            <person name="Storesund J.E."/>
            <person name="Kallscheuer N."/>
            <person name="Luecker S."/>
            <person name="Lage O.M."/>
            <person name="Pohl T."/>
            <person name="Merkel B.J."/>
            <person name="Hornburger P."/>
            <person name="Mueller R.-W."/>
            <person name="Bruemmer F."/>
            <person name="Labrenz M."/>
            <person name="Spormann A.M."/>
            <person name="Op Den Camp H."/>
            <person name="Overmann J."/>
            <person name="Amann R."/>
            <person name="Jetten M.S.M."/>
            <person name="Mascher T."/>
            <person name="Medema M.H."/>
            <person name="Devos D.P."/>
            <person name="Kaster A.-K."/>
            <person name="Ovreas L."/>
            <person name="Rohde M."/>
            <person name="Galperin M.Y."/>
            <person name="Jogler C."/>
        </authorList>
    </citation>
    <scope>NUCLEOTIDE SEQUENCE [LARGE SCALE GENOMIC DNA]</scope>
    <source>
        <strain evidence="1 2">V7</strain>
    </source>
</reference>
<comment type="caution">
    <text evidence="1">The sequence shown here is derived from an EMBL/GenBank/DDBJ whole genome shotgun (WGS) entry which is preliminary data.</text>
</comment>
<protein>
    <submittedName>
        <fullName evidence="1">Uncharacterized protein</fullName>
    </submittedName>
</protein>
<name>A0A5C6FZ72_9PLAN</name>
<proteinExistence type="predicted"/>
<evidence type="ECO:0000313" key="1">
    <source>
        <dbReference type="EMBL" id="TWU66610.1"/>
    </source>
</evidence>
<sequence length="46" mass="5260">MTDCIDGSFATVAILHRAATDVVPQWILRWHRGIGILVHHTHREND</sequence>
<organism evidence="1 2">
    <name type="scientific">Crateriforma conspicua</name>
    <dbReference type="NCBI Taxonomy" id="2527996"/>
    <lineage>
        <taxon>Bacteria</taxon>
        <taxon>Pseudomonadati</taxon>
        <taxon>Planctomycetota</taxon>
        <taxon>Planctomycetia</taxon>
        <taxon>Planctomycetales</taxon>
        <taxon>Planctomycetaceae</taxon>
        <taxon>Crateriforma</taxon>
    </lineage>
</organism>
<gene>
    <name evidence="1" type="ORF">V7x_21790</name>
</gene>
<dbReference type="RefSeq" id="WP_197136754.1">
    <property type="nucleotide sequence ID" value="NZ_SJPZ01000001.1"/>
</dbReference>
<dbReference type="EMBL" id="SJPZ01000001">
    <property type="protein sequence ID" value="TWU66610.1"/>
    <property type="molecule type" value="Genomic_DNA"/>
</dbReference>
<dbReference type="AlphaFoldDB" id="A0A5C6FZ72"/>
<accession>A0A5C6FZ72</accession>